<reference evidence="1 2" key="1">
    <citation type="submission" date="2016-03" db="EMBL/GenBank/DDBJ databases">
        <title>Niastella vici sp. nov., isolated from farmland soil.</title>
        <authorList>
            <person name="Chen L."/>
            <person name="Wang D."/>
            <person name="Yang S."/>
            <person name="Wang G."/>
        </authorList>
    </citation>
    <scope>NUCLEOTIDE SEQUENCE [LARGE SCALE GENOMIC DNA]</scope>
    <source>
        <strain evidence="1 2">DJ57</strain>
    </source>
</reference>
<evidence type="ECO:0000313" key="1">
    <source>
        <dbReference type="EMBL" id="OQP59423.1"/>
    </source>
</evidence>
<dbReference type="SMART" id="SM00671">
    <property type="entry name" value="SEL1"/>
    <property type="match status" value="4"/>
</dbReference>
<dbReference type="AlphaFoldDB" id="A0A1V9FM47"/>
<dbReference type="InterPro" id="IPR011990">
    <property type="entry name" value="TPR-like_helical_dom_sf"/>
</dbReference>
<organism evidence="1 2">
    <name type="scientific">Niastella vici</name>
    <dbReference type="NCBI Taxonomy" id="1703345"/>
    <lineage>
        <taxon>Bacteria</taxon>
        <taxon>Pseudomonadati</taxon>
        <taxon>Bacteroidota</taxon>
        <taxon>Chitinophagia</taxon>
        <taxon>Chitinophagales</taxon>
        <taxon>Chitinophagaceae</taxon>
        <taxon>Niastella</taxon>
    </lineage>
</organism>
<dbReference type="PANTHER" id="PTHR11102:SF160">
    <property type="entry name" value="ERAD-ASSOCIATED E3 UBIQUITIN-PROTEIN LIGASE COMPONENT HRD3"/>
    <property type="match status" value="1"/>
</dbReference>
<sequence length="257" mass="29658">MKKIIPFIFCLTAGLYSFEQTIKQYKDQAKRLISQAKYKEAFVLYEKAATQGDPEAEFILSQLYKNGVGVAANDSLRYHWCLLAARQQYPEAQEEMSMLTAYKPDNHKESFEWTKKCAETGFPPCMQTLAVYYMDGVGVEKNPDSMLIWTERQALSPRVSFDRDHGATIASARLKLATLYYKDDNIKQDLFKSYVWLLLFNEEFKDQTGMWERDKAIEIVEKVEIALNAQQKAAAEKEAAQLLKKPLRNLSNLKTIY</sequence>
<dbReference type="Pfam" id="PF08238">
    <property type="entry name" value="Sel1"/>
    <property type="match status" value="4"/>
</dbReference>
<dbReference type="EMBL" id="LVYD01000081">
    <property type="protein sequence ID" value="OQP59423.1"/>
    <property type="molecule type" value="Genomic_DNA"/>
</dbReference>
<dbReference type="Proteomes" id="UP000192796">
    <property type="component" value="Unassembled WGS sequence"/>
</dbReference>
<dbReference type="SUPFAM" id="SSF81901">
    <property type="entry name" value="HCP-like"/>
    <property type="match status" value="2"/>
</dbReference>
<dbReference type="InterPro" id="IPR006597">
    <property type="entry name" value="Sel1-like"/>
</dbReference>
<dbReference type="OrthoDB" id="1045962at2"/>
<gene>
    <name evidence="1" type="ORF">A3860_37845</name>
</gene>
<dbReference type="RefSeq" id="WP_081154784.1">
    <property type="nucleotide sequence ID" value="NZ_LVYD01000081.1"/>
</dbReference>
<protein>
    <recommendedName>
        <fullName evidence="3">Sel1 repeat family protein</fullName>
    </recommendedName>
</protein>
<comment type="caution">
    <text evidence="1">The sequence shown here is derived from an EMBL/GenBank/DDBJ whole genome shotgun (WGS) entry which is preliminary data.</text>
</comment>
<dbReference type="STRING" id="1703345.A3860_37845"/>
<evidence type="ECO:0008006" key="3">
    <source>
        <dbReference type="Google" id="ProtNLM"/>
    </source>
</evidence>
<name>A0A1V9FM47_9BACT</name>
<proteinExistence type="predicted"/>
<dbReference type="InterPro" id="IPR050767">
    <property type="entry name" value="Sel1_AlgK"/>
</dbReference>
<dbReference type="PANTHER" id="PTHR11102">
    <property type="entry name" value="SEL-1-LIKE PROTEIN"/>
    <property type="match status" value="1"/>
</dbReference>
<evidence type="ECO:0000313" key="2">
    <source>
        <dbReference type="Proteomes" id="UP000192796"/>
    </source>
</evidence>
<keyword evidence="2" id="KW-1185">Reference proteome</keyword>
<accession>A0A1V9FM47</accession>
<dbReference type="Gene3D" id="1.25.40.10">
    <property type="entry name" value="Tetratricopeptide repeat domain"/>
    <property type="match status" value="1"/>
</dbReference>